<evidence type="ECO:0000313" key="12">
    <source>
        <dbReference type="EMBL" id="KGE18966.1"/>
    </source>
</evidence>
<keyword evidence="9" id="KW-0812">Transmembrane</keyword>
<dbReference type="CDD" id="cd12912">
    <property type="entry name" value="PDC2_MCP_like"/>
    <property type="match status" value="1"/>
</dbReference>
<dbReference type="InterPro" id="IPR003660">
    <property type="entry name" value="HAMP_dom"/>
</dbReference>
<dbReference type="STRING" id="268407.PWYN_06090"/>
<dbReference type="InterPro" id="IPR004089">
    <property type="entry name" value="MCPsignal_dom"/>
</dbReference>
<feature type="transmembrane region" description="Helical" evidence="9">
    <location>
        <begin position="12"/>
        <end position="33"/>
    </location>
</feature>
<dbReference type="InterPro" id="IPR029151">
    <property type="entry name" value="Sensor-like_sf"/>
</dbReference>
<comment type="subcellular location">
    <subcellularLocation>
        <location evidence="1">Cell membrane</location>
    </subcellularLocation>
</comment>
<dbReference type="AlphaFoldDB" id="A0A098MA85"/>
<accession>A0A098MA85</accession>
<dbReference type="GO" id="GO:0007165">
    <property type="term" value="P:signal transduction"/>
    <property type="evidence" value="ECO:0007669"/>
    <property type="project" value="UniProtKB-KW"/>
</dbReference>
<organism evidence="12 13">
    <name type="scientific">Paenibacillus wynnii</name>
    <dbReference type="NCBI Taxonomy" id="268407"/>
    <lineage>
        <taxon>Bacteria</taxon>
        <taxon>Bacillati</taxon>
        <taxon>Bacillota</taxon>
        <taxon>Bacilli</taxon>
        <taxon>Bacillales</taxon>
        <taxon>Paenibacillaceae</taxon>
        <taxon>Paenibacillus</taxon>
    </lineage>
</organism>
<dbReference type="Pfam" id="PF22673">
    <property type="entry name" value="MCP-like_PDC_1"/>
    <property type="match status" value="1"/>
</dbReference>
<feature type="domain" description="Methyl-accepting transducer" evidence="10">
    <location>
        <begin position="399"/>
        <end position="670"/>
    </location>
</feature>
<dbReference type="EMBL" id="JQCR01000002">
    <property type="protein sequence ID" value="KGE18966.1"/>
    <property type="molecule type" value="Genomic_DNA"/>
</dbReference>
<dbReference type="PANTHER" id="PTHR32089">
    <property type="entry name" value="METHYL-ACCEPTING CHEMOTAXIS PROTEIN MCPB"/>
    <property type="match status" value="1"/>
</dbReference>
<dbReference type="Gene3D" id="3.30.450.20">
    <property type="entry name" value="PAS domain"/>
    <property type="match status" value="2"/>
</dbReference>
<dbReference type="SMART" id="SM00283">
    <property type="entry name" value="MA"/>
    <property type="match status" value="1"/>
</dbReference>
<evidence type="ECO:0000256" key="4">
    <source>
        <dbReference type="ARBA" id="ARBA00022500"/>
    </source>
</evidence>
<dbReference type="SUPFAM" id="SSF103190">
    <property type="entry name" value="Sensory domain-like"/>
    <property type="match status" value="1"/>
</dbReference>
<reference evidence="12 13" key="2">
    <citation type="submission" date="2014-10" db="EMBL/GenBank/DDBJ databases">
        <title>Comparative genomics of the Paenibacillus odorifer group.</title>
        <authorList>
            <person name="Tsai Y.-C."/>
            <person name="Martin N."/>
            <person name="Korlach J."/>
            <person name="Wiedmann M."/>
        </authorList>
    </citation>
    <scope>NUCLEOTIDE SEQUENCE [LARGE SCALE GENOMIC DNA]</scope>
    <source>
        <strain evidence="12 13">DSM 18334</strain>
    </source>
</reference>
<dbReference type="SUPFAM" id="SSF58104">
    <property type="entry name" value="Methyl-accepting chemotaxis protein (MCP) signaling domain"/>
    <property type="match status" value="1"/>
</dbReference>
<evidence type="ECO:0000256" key="7">
    <source>
        <dbReference type="ARBA" id="ARBA00029447"/>
    </source>
</evidence>
<dbReference type="eggNOG" id="COG0840">
    <property type="taxonomic scope" value="Bacteria"/>
</dbReference>
<protein>
    <recommendedName>
        <fullName evidence="14">Chemotaxis protein</fullName>
    </recommendedName>
</protein>
<keyword evidence="9" id="KW-1133">Transmembrane helix</keyword>
<keyword evidence="13" id="KW-1185">Reference proteome</keyword>
<evidence type="ECO:0000259" key="11">
    <source>
        <dbReference type="PROSITE" id="PS50885"/>
    </source>
</evidence>
<dbReference type="CDD" id="cd12913">
    <property type="entry name" value="PDC1_MCP_like"/>
    <property type="match status" value="1"/>
</dbReference>
<dbReference type="GO" id="GO:0005886">
    <property type="term" value="C:plasma membrane"/>
    <property type="evidence" value="ECO:0007669"/>
    <property type="project" value="UniProtKB-SubCell"/>
</dbReference>
<evidence type="ECO:0000256" key="3">
    <source>
        <dbReference type="ARBA" id="ARBA00022481"/>
    </source>
</evidence>
<evidence type="ECO:0008006" key="14">
    <source>
        <dbReference type="Google" id="ProtNLM"/>
    </source>
</evidence>
<dbReference type="Pfam" id="PF00015">
    <property type="entry name" value="MCPsignal"/>
    <property type="match status" value="1"/>
</dbReference>
<evidence type="ECO:0000313" key="13">
    <source>
        <dbReference type="Proteomes" id="UP000029734"/>
    </source>
</evidence>
<evidence type="ECO:0000256" key="6">
    <source>
        <dbReference type="ARBA" id="ARBA00023224"/>
    </source>
</evidence>
<evidence type="ECO:0000256" key="5">
    <source>
        <dbReference type="ARBA" id="ARBA00023136"/>
    </source>
</evidence>
<gene>
    <name evidence="12" type="ORF">PWYN_06090</name>
</gene>
<evidence type="ECO:0000256" key="9">
    <source>
        <dbReference type="SAM" id="Phobius"/>
    </source>
</evidence>
<comment type="similarity">
    <text evidence="7">Belongs to the methyl-accepting chemotaxis (MCP) protein family.</text>
</comment>
<reference evidence="12 13" key="1">
    <citation type="submission" date="2014-08" db="EMBL/GenBank/DDBJ databases">
        <authorList>
            <person name="den Bakker H.C."/>
        </authorList>
    </citation>
    <scope>NUCLEOTIDE SEQUENCE [LARGE SCALE GENOMIC DNA]</scope>
    <source>
        <strain evidence="12 13">DSM 18334</strain>
    </source>
</reference>
<evidence type="ECO:0000259" key="10">
    <source>
        <dbReference type="PROSITE" id="PS50111"/>
    </source>
</evidence>
<keyword evidence="6 8" id="KW-0807">Transducer</keyword>
<name>A0A098MA85_9BACL</name>
<keyword evidence="4" id="KW-0145">Chemotaxis</keyword>
<sequence length="685" mass="76216">MKIFQIKSLRLKILMFTLPMLLLTMTVLSWFTYQNSKQLINKEIETKMQYLLNSTIQEMQTKLVSHMKLPQTLARTVESAGDVMSKDKMYSLIGKYLTTNEETFGIGVWYEPYQYKDYLKFFGSYAYRFNGQILYSEDYNTESYNYPNQSWYKIAMDTADTIVWTDPYYDGNSKSTILTTAAPFYHFDGELRGVITANINFDHLQSIVSNIKAGTTGRALLVDKKGTYLFDKDKKKVLTANVANDSNESLSQAGKRMLAKPSGSTFYEDNGQNYRVYFQEVPETSWKLAMVIPESELFAPLNDLLVKSILIIAGAMLFVVILIYGFSSYLTGQIKKVNRFAESMAHGDFTNTIDIGSADELGNMSGQLNGMVLQLNGVLRKVYSSSDQVADTSVQLMLSTEQTAKAAEEISCQIQEVSVGSDVQVNQMNEANVKIHGTHERLKVMSDKMFSASSLIRHTLKQAQSGNEEIQEAVHLIQDVHSKTEESVRIIELLSAKSSEINKIVNLVSQISQRTTILALNAGIIASQSGTNGKAFAVVAQEIRGLAENSSEAGLEIQNLIREVQSEMKNAVFIMESSTKAVHSCKEKTESAGLSFDVIVSAVTEITEDTGAVGDDIGFIHSDMENLIEMIEKITEISVDSADRSTSVSAATEEQMASMQEISSSAAMLTDLAGELRRTVEIFRL</sequence>
<dbReference type="RefSeq" id="WP_036649433.1">
    <property type="nucleotide sequence ID" value="NZ_JQCR01000002.1"/>
</dbReference>
<comment type="caution">
    <text evidence="12">The sequence shown here is derived from an EMBL/GenBank/DDBJ whole genome shotgun (WGS) entry which is preliminary data.</text>
</comment>
<dbReference type="Proteomes" id="UP000029734">
    <property type="component" value="Unassembled WGS sequence"/>
</dbReference>
<keyword evidence="5 9" id="KW-0472">Membrane</keyword>
<dbReference type="GO" id="GO:0006935">
    <property type="term" value="P:chemotaxis"/>
    <property type="evidence" value="ECO:0007669"/>
    <property type="project" value="UniProtKB-KW"/>
</dbReference>
<feature type="domain" description="HAMP" evidence="11">
    <location>
        <begin position="328"/>
        <end position="380"/>
    </location>
</feature>
<dbReference type="CDD" id="cd06225">
    <property type="entry name" value="HAMP"/>
    <property type="match status" value="1"/>
</dbReference>
<dbReference type="Gene3D" id="6.10.340.10">
    <property type="match status" value="1"/>
</dbReference>
<dbReference type="PROSITE" id="PS50111">
    <property type="entry name" value="CHEMOTAXIS_TRANSDUC_2"/>
    <property type="match status" value="1"/>
</dbReference>
<evidence type="ECO:0000256" key="8">
    <source>
        <dbReference type="PROSITE-ProRule" id="PRU00284"/>
    </source>
</evidence>
<feature type="transmembrane region" description="Helical" evidence="9">
    <location>
        <begin position="304"/>
        <end position="326"/>
    </location>
</feature>
<dbReference type="PANTHER" id="PTHR32089:SF114">
    <property type="entry name" value="METHYL-ACCEPTING CHEMOTAXIS PROTEIN MCPB"/>
    <property type="match status" value="1"/>
</dbReference>
<dbReference type="PROSITE" id="PS50885">
    <property type="entry name" value="HAMP"/>
    <property type="match status" value="1"/>
</dbReference>
<keyword evidence="3" id="KW-0488">Methylation</keyword>
<dbReference type="Pfam" id="PF00672">
    <property type="entry name" value="HAMP"/>
    <property type="match status" value="1"/>
</dbReference>
<dbReference type="Gene3D" id="1.10.287.950">
    <property type="entry name" value="Methyl-accepting chemotaxis protein"/>
    <property type="match status" value="1"/>
</dbReference>
<evidence type="ECO:0000256" key="2">
    <source>
        <dbReference type="ARBA" id="ARBA00022475"/>
    </source>
</evidence>
<keyword evidence="2" id="KW-1003">Cell membrane</keyword>
<evidence type="ECO:0000256" key="1">
    <source>
        <dbReference type="ARBA" id="ARBA00004236"/>
    </source>
</evidence>
<dbReference type="SMART" id="SM00304">
    <property type="entry name" value="HAMP"/>
    <property type="match status" value="1"/>
</dbReference>
<proteinExistence type="inferred from homology"/>